<organism evidence="1">
    <name type="scientific">Arundo donax</name>
    <name type="common">Giant reed</name>
    <name type="synonym">Donax arundinaceus</name>
    <dbReference type="NCBI Taxonomy" id="35708"/>
    <lineage>
        <taxon>Eukaryota</taxon>
        <taxon>Viridiplantae</taxon>
        <taxon>Streptophyta</taxon>
        <taxon>Embryophyta</taxon>
        <taxon>Tracheophyta</taxon>
        <taxon>Spermatophyta</taxon>
        <taxon>Magnoliopsida</taxon>
        <taxon>Liliopsida</taxon>
        <taxon>Poales</taxon>
        <taxon>Poaceae</taxon>
        <taxon>PACMAD clade</taxon>
        <taxon>Arundinoideae</taxon>
        <taxon>Arundineae</taxon>
        <taxon>Arundo</taxon>
    </lineage>
</organism>
<dbReference type="AlphaFoldDB" id="A0A0A9H2R2"/>
<proteinExistence type="predicted"/>
<evidence type="ECO:0000313" key="1">
    <source>
        <dbReference type="EMBL" id="JAE29096.1"/>
    </source>
</evidence>
<sequence>MILIFCYSRPRVVSSKPNSLGRRNLTLNLRKFRSQKLLSLMSKVPNLFGYLNNELNLLCVGELQCQWKALGA</sequence>
<reference evidence="1" key="2">
    <citation type="journal article" date="2015" name="Data Brief">
        <title>Shoot transcriptome of the giant reed, Arundo donax.</title>
        <authorList>
            <person name="Barrero R.A."/>
            <person name="Guerrero F.D."/>
            <person name="Moolhuijzen P."/>
            <person name="Goolsby J.A."/>
            <person name="Tidwell J."/>
            <person name="Bellgard S.E."/>
            <person name="Bellgard M.I."/>
        </authorList>
    </citation>
    <scope>NUCLEOTIDE SEQUENCE</scope>
    <source>
        <tissue evidence="1">Shoot tissue taken approximately 20 cm above the soil surface</tissue>
    </source>
</reference>
<protein>
    <submittedName>
        <fullName evidence="1">Uncharacterized protein</fullName>
    </submittedName>
</protein>
<dbReference type="EMBL" id="GBRH01168800">
    <property type="protein sequence ID" value="JAE29096.1"/>
    <property type="molecule type" value="Transcribed_RNA"/>
</dbReference>
<name>A0A0A9H2R2_ARUDO</name>
<reference evidence="1" key="1">
    <citation type="submission" date="2014-09" db="EMBL/GenBank/DDBJ databases">
        <authorList>
            <person name="Magalhaes I.L.F."/>
            <person name="Oliveira U."/>
            <person name="Santos F.R."/>
            <person name="Vidigal T.H.D.A."/>
            <person name="Brescovit A.D."/>
            <person name="Santos A.J."/>
        </authorList>
    </citation>
    <scope>NUCLEOTIDE SEQUENCE</scope>
    <source>
        <tissue evidence="1">Shoot tissue taken approximately 20 cm above the soil surface</tissue>
    </source>
</reference>
<accession>A0A0A9H2R2</accession>